<gene>
    <name evidence="1" type="primary">A10g501120.1_BraROA</name>
    <name evidence="1" type="ORF">IGI04_039654</name>
</gene>
<evidence type="ECO:0000313" key="2">
    <source>
        <dbReference type="Proteomes" id="UP000823674"/>
    </source>
</evidence>
<dbReference type="Proteomes" id="UP000823674">
    <property type="component" value="Chromosome A10"/>
</dbReference>
<protein>
    <submittedName>
        <fullName evidence="1">Uncharacterized protein</fullName>
    </submittedName>
</protein>
<reference evidence="1 2" key="1">
    <citation type="submission" date="2021-03" db="EMBL/GenBank/DDBJ databases">
        <authorList>
            <person name="King G.J."/>
            <person name="Bancroft I."/>
            <person name="Baten A."/>
            <person name="Bloomfield J."/>
            <person name="Borpatragohain P."/>
            <person name="He Z."/>
            <person name="Irish N."/>
            <person name="Irwin J."/>
            <person name="Liu K."/>
            <person name="Mauleon R.P."/>
            <person name="Moore J."/>
            <person name="Morris R."/>
            <person name="Ostergaard L."/>
            <person name="Wang B."/>
            <person name="Wells R."/>
        </authorList>
    </citation>
    <scope>NUCLEOTIDE SEQUENCE [LARGE SCALE GENOMIC DNA]</scope>
    <source>
        <strain evidence="1">R-o-18</strain>
        <tissue evidence="1">Leaf</tissue>
    </source>
</reference>
<keyword evidence="2" id="KW-1185">Reference proteome</keyword>
<sequence>MIRSFYRRLPDFDSRVVGLLTPGSRGSVSSGFAGFCFREAMSTSESLSPAPLDLRICSS</sequence>
<evidence type="ECO:0000313" key="1">
    <source>
        <dbReference type="EMBL" id="KAG5375058.1"/>
    </source>
</evidence>
<proteinExistence type="predicted"/>
<accession>A0ABQ7KPX3</accession>
<name>A0ABQ7KPX3_BRACM</name>
<comment type="caution">
    <text evidence="1">The sequence shown here is derived from an EMBL/GenBank/DDBJ whole genome shotgun (WGS) entry which is preliminary data.</text>
</comment>
<organism evidence="1 2">
    <name type="scientific">Brassica rapa subsp. trilocularis</name>
    <dbReference type="NCBI Taxonomy" id="1813537"/>
    <lineage>
        <taxon>Eukaryota</taxon>
        <taxon>Viridiplantae</taxon>
        <taxon>Streptophyta</taxon>
        <taxon>Embryophyta</taxon>
        <taxon>Tracheophyta</taxon>
        <taxon>Spermatophyta</taxon>
        <taxon>Magnoliopsida</taxon>
        <taxon>eudicotyledons</taxon>
        <taxon>Gunneridae</taxon>
        <taxon>Pentapetalae</taxon>
        <taxon>rosids</taxon>
        <taxon>malvids</taxon>
        <taxon>Brassicales</taxon>
        <taxon>Brassicaceae</taxon>
        <taxon>Brassiceae</taxon>
        <taxon>Brassica</taxon>
    </lineage>
</organism>
<dbReference type="EMBL" id="JADBGQ010000010">
    <property type="protein sequence ID" value="KAG5375058.1"/>
    <property type="molecule type" value="Genomic_DNA"/>
</dbReference>